<dbReference type="Proteomes" id="UP001432027">
    <property type="component" value="Unassembled WGS sequence"/>
</dbReference>
<organism evidence="1 2">
    <name type="scientific">Pristionchus entomophagus</name>
    <dbReference type="NCBI Taxonomy" id="358040"/>
    <lineage>
        <taxon>Eukaryota</taxon>
        <taxon>Metazoa</taxon>
        <taxon>Ecdysozoa</taxon>
        <taxon>Nematoda</taxon>
        <taxon>Chromadorea</taxon>
        <taxon>Rhabditida</taxon>
        <taxon>Rhabditina</taxon>
        <taxon>Diplogasteromorpha</taxon>
        <taxon>Diplogasteroidea</taxon>
        <taxon>Neodiplogasteridae</taxon>
        <taxon>Pristionchus</taxon>
    </lineage>
</organism>
<proteinExistence type="predicted"/>
<dbReference type="EMBL" id="BTSX01000001">
    <property type="protein sequence ID" value="GMS80120.1"/>
    <property type="molecule type" value="Genomic_DNA"/>
</dbReference>
<name>A0AAV5SBB8_9BILA</name>
<reference evidence="1" key="1">
    <citation type="submission" date="2023-10" db="EMBL/GenBank/DDBJ databases">
        <title>Genome assembly of Pristionchus species.</title>
        <authorList>
            <person name="Yoshida K."/>
            <person name="Sommer R.J."/>
        </authorList>
    </citation>
    <scope>NUCLEOTIDE SEQUENCE</scope>
    <source>
        <strain evidence="1">RS0144</strain>
    </source>
</reference>
<protein>
    <submittedName>
        <fullName evidence="1">Uncharacterized protein</fullName>
    </submittedName>
</protein>
<evidence type="ECO:0000313" key="1">
    <source>
        <dbReference type="EMBL" id="GMS80120.1"/>
    </source>
</evidence>
<evidence type="ECO:0000313" key="2">
    <source>
        <dbReference type="Proteomes" id="UP001432027"/>
    </source>
</evidence>
<feature type="non-terminal residue" evidence="1">
    <location>
        <position position="1"/>
    </location>
</feature>
<feature type="non-terminal residue" evidence="1">
    <location>
        <position position="132"/>
    </location>
</feature>
<dbReference type="AlphaFoldDB" id="A0AAV5SBB8"/>
<sequence length="132" mass="14837">ISGFACYTCSSPDSHLEASQILHLKSQNDIFFYSDKFSPSCNQNLSTQMVVDVNVEVCDDEIGRCASLSPAFNLPSNETVVHRGCFGSLIRHKFRERKFVQQEGCYLLRSIPLFDVDIPLDYVLCVCSGKMN</sequence>
<accession>A0AAV5SBB8</accession>
<gene>
    <name evidence="1" type="ORF">PENTCL1PPCAC_2295</name>
</gene>
<keyword evidence="2" id="KW-1185">Reference proteome</keyword>
<comment type="caution">
    <text evidence="1">The sequence shown here is derived from an EMBL/GenBank/DDBJ whole genome shotgun (WGS) entry which is preliminary data.</text>
</comment>